<dbReference type="EMBL" id="CP157179">
    <property type="protein sequence ID" value="XBG30493.1"/>
    <property type="molecule type" value="Genomic_DNA"/>
</dbReference>
<reference evidence="1" key="2">
    <citation type="submission" date="2024-05" db="EMBL/GenBank/DDBJ databases">
        <authorList>
            <person name="Mellies J."/>
            <person name="Newton I."/>
        </authorList>
    </citation>
    <scope>NUCLEOTIDE SEQUENCE</scope>
    <source>
        <strain evidence="1">13.2</strain>
    </source>
</reference>
<dbReference type="AlphaFoldDB" id="A0AAU7BDD9"/>
<sequence length="150" mass="16642">MANFLESFKKGMVAAEKAIANKNDIDAVFEQLSEALEQATDGKINVKIITKQEPLATFTMSLKDVINRKTYQAIVAYNPLATGDAVELAQWKISETGYPCRVVLPDVEIYCEDRRGLEDALAKLISTSTTGKIFKALMERPLKDPVDDDI</sequence>
<name>A0AAU7BDD9_9PSED</name>
<evidence type="ECO:0000313" key="1">
    <source>
        <dbReference type="EMBL" id="XBG30493.1"/>
    </source>
</evidence>
<protein>
    <submittedName>
        <fullName evidence="1">Uncharacterized protein</fullName>
    </submittedName>
</protein>
<organism evidence="1">
    <name type="scientific">Pseudomonas sp. 13.2</name>
    <dbReference type="NCBI Taxonomy" id="3144665"/>
    <lineage>
        <taxon>Bacteria</taxon>
        <taxon>Pseudomonadati</taxon>
        <taxon>Pseudomonadota</taxon>
        <taxon>Gammaproteobacteria</taxon>
        <taxon>Pseudomonadales</taxon>
        <taxon>Pseudomonadaceae</taxon>
        <taxon>Pseudomonas</taxon>
    </lineage>
</organism>
<accession>A0AAU7BDD9</accession>
<reference evidence="1" key="1">
    <citation type="journal article" date="2019" name="Microbiol. Resour. Announc.">
        <title>Draft Genome Sequences of Five Environmental Bacterial Isolates That Degrade Polyethylene Terephthalate Plastic.</title>
        <authorList>
            <person name="Leon-Zayas R."/>
            <person name="Roberts C."/>
            <person name="Vague M."/>
            <person name="Mellies J.L."/>
        </authorList>
    </citation>
    <scope>NUCLEOTIDE SEQUENCE</scope>
    <source>
        <strain evidence="1">13.2</strain>
    </source>
</reference>
<gene>
    <name evidence="1" type="ORF">ABH853_17390</name>
</gene>
<proteinExistence type="predicted"/>